<name>A0AAV7TD40_PLEWA</name>
<evidence type="ECO:0000313" key="1">
    <source>
        <dbReference type="EMBL" id="KAJ1174320.1"/>
    </source>
</evidence>
<protein>
    <submittedName>
        <fullName evidence="1">Uncharacterized protein</fullName>
    </submittedName>
</protein>
<dbReference type="AlphaFoldDB" id="A0AAV7TD40"/>
<accession>A0AAV7TD40</accession>
<proteinExistence type="predicted"/>
<keyword evidence="2" id="KW-1185">Reference proteome</keyword>
<dbReference type="Proteomes" id="UP001066276">
    <property type="component" value="Chromosome 4_1"/>
</dbReference>
<organism evidence="1 2">
    <name type="scientific">Pleurodeles waltl</name>
    <name type="common">Iberian ribbed newt</name>
    <dbReference type="NCBI Taxonomy" id="8319"/>
    <lineage>
        <taxon>Eukaryota</taxon>
        <taxon>Metazoa</taxon>
        <taxon>Chordata</taxon>
        <taxon>Craniata</taxon>
        <taxon>Vertebrata</taxon>
        <taxon>Euteleostomi</taxon>
        <taxon>Amphibia</taxon>
        <taxon>Batrachia</taxon>
        <taxon>Caudata</taxon>
        <taxon>Salamandroidea</taxon>
        <taxon>Salamandridae</taxon>
        <taxon>Pleurodelinae</taxon>
        <taxon>Pleurodeles</taxon>
    </lineage>
</organism>
<dbReference type="EMBL" id="JANPWB010000007">
    <property type="protein sequence ID" value="KAJ1174320.1"/>
    <property type="molecule type" value="Genomic_DNA"/>
</dbReference>
<sequence>MQRGDGWLLRAAPSTEQWRTGGGRKDPVAAQGEFGELQQRFSCERQMEREKNNTAKNTLLGILATGQSDWQRIYIM</sequence>
<reference evidence="1" key="1">
    <citation type="journal article" date="2022" name="bioRxiv">
        <title>Sequencing and chromosome-scale assembly of the giantPleurodeles waltlgenome.</title>
        <authorList>
            <person name="Brown T."/>
            <person name="Elewa A."/>
            <person name="Iarovenko S."/>
            <person name="Subramanian E."/>
            <person name="Araus A.J."/>
            <person name="Petzold A."/>
            <person name="Susuki M."/>
            <person name="Suzuki K.-i.T."/>
            <person name="Hayashi T."/>
            <person name="Toyoda A."/>
            <person name="Oliveira C."/>
            <person name="Osipova E."/>
            <person name="Leigh N.D."/>
            <person name="Simon A."/>
            <person name="Yun M.H."/>
        </authorList>
    </citation>
    <scope>NUCLEOTIDE SEQUENCE</scope>
    <source>
        <strain evidence="1">20211129_DDA</strain>
        <tissue evidence="1">Liver</tissue>
    </source>
</reference>
<comment type="caution">
    <text evidence="1">The sequence shown here is derived from an EMBL/GenBank/DDBJ whole genome shotgun (WGS) entry which is preliminary data.</text>
</comment>
<evidence type="ECO:0000313" key="2">
    <source>
        <dbReference type="Proteomes" id="UP001066276"/>
    </source>
</evidence>
<gene>
    <name evidence="1" type="ORF">NDU88_006142</name>
</gene>